<dbReference type="EMBL" id="BART01003012">
    <property type="protein sequence ID" value="GAG71252.1"/>
    <property type="molecule type" value="Genomic_DNA"/>
</dbReference>
<proteinExistence type="predicted"/>
<comment type="caution">
    <text evidence="1">The sequence shown here is derived from an EMBL/GenBank/DDBJ whole genome shotgun (WGS) entry which is preliminary data.</text>
</comment>
<protein>
    <submittedName>
        <fullName evidence="1">Uncharacterized protein</fullName>
    </submittedName>
</protein>
<gene>
    <name evidence="1" type="ORF">S01H4_08676</name>
</gene>
<organism evidence="1">
    <name type="scientific">marine sediment metagenome</name>
    <dbReference type="NCBI Taxonomy" id="412755"/>
    <lineage>
        <taxon>unclassified sequences</taxon>
        <taxon>metagenomes</taxon>
        <taxon>ecological metagenomes</taxon>
    </lineage>
</organism>
<accession>X1APD9</accession>
<reference evidence="1" key="1">
    <citation type="journal article" date="2014" name="Front. Microbiol.">
        <title>High frequency of phylogenetically diverse reductive dehalogenase-homologous genes in deep subseafloor sedimentary metagenomes.</title>
        <authorList>
            <person name="Kawai M."/>
            <person name="Futagami T."/>
            <person name="Toyoda A."/>
            <person name="Takaki Y."/>
            <person name="Nishi S."/>
            <person name="Hori S."/>
            <person name="Arai W."/>
            <person name="Tsubouchi T."/>
            <person name="Morono Y."/>
            <person name="Uchiyama I."/>
            <person name="Ito T."/>
            <person name="Fujiyama A."/>
            <person name="Inagaki F."/>
            <person name="Takami H."/>
        </authorList>
    </citation>
    <scope>NUCLEOTIDE SEQUENCE</scope>
    <source>
        <strain evidence="1">Expedition CK06-06</strain>
    </source>
</reference>
<sequence>MNVEIWDKKENRCIHIDNVHYIYNYTTYIKLTKYNGTETIYKTNEYALEYIEGEKCQK</sequence>
<evidence type="ECO:0000313" key="1">
    <source>
        <dbReference type="EMBL" id="GAG71252.1"/>
    </source>
</evidence>
<name>X1APD9_9ZZZZ</name>
<dbReference type="AlphaFoldDB" id="X1APD9"/>